<dbReference type="PROSITE" id="PS50931">
    <property type="entry name" value="HTH_LYSR"/>
    <property type="match status" value="1"/>
</dbReference>
<keyword evidence="4" id="KW-0804">Transcription</keyword>
<feature type="domain" description="HTH lysR-type" evidence="5">
    <location>
        <begin position="22"/>
        <end position="79"/>
    </location>
</feature>
<proteinExistence type="inferred from homology"/>
<dbReference type="Gene3D" id="3.40.190.10">
    <property type="entry name" value="Periplasmic binding protein-like II"/>
    <property type="match status" value="2"/>
</dbReference>
<dbReference type="PRINTS" id="PR00039">
    <property type="entry name" value="HTHLYSR"/>
</dbReference>
<evidence type="ECO:0000259" key="5">
    <source>
        <dbReference type="PROSITE" id="PS50931"/>
    </source>
</evidence>
<evidence type="ECO:0000256" key="2">
    <source>
        <dbReference type="ARBA" id="ARBA00023015"/>
    </source>
</evidence>
<dbReference type="EMBL" id="PQWO01000036">
    <property type="protein sequence ID" value="PZD70481.1"/>
    <property type="molecule type" value="Genomic_DNA"/>
</dbReference>
<comment type="similarity">
    <text evidence="1">Belongs to the LysR transcriptional regulatory family.</text>
</comment>
<dbReference type="InterPro" id="IPR037402">
    <property type="entry name" value="YidZ_PBP2"/>
</dbReference>
<evidence type="ECO:0000256" key="3">
    <source>
        <dbReference type="ARBA" id="ARBA00023125"/>
    </source>
</evidence>
<dbReference type="InterPro" id="IPR000847">
    <property type="entry name" value="LysR_HTH_N"/>
</dbReference>
<protein>
    <submittedName>
        <fullName evidence="6">Nodulation protein D 2</fullName>
    </submittedName>
</protein>
<evidence type="ECO:0000256" key="4">
    <source>
        <dbReference type="ARBA" id="ARBA00023163"/>
    </source>
</evidence>
<evidence type="ECO:0000313" key="7">
    <source>
        <dbReference type="Proteomes" id="UP000248857"/>
    </source>
</evidence>
<dbReference type="Pfam" id="PF00126">
    <property type="entry name" value="HTH_1"/>
    <property type="match status" value="1"/>
</dbReference>
<dbReference type="SUPFAM" id="SSF53850">
    <property type="entry name" value="Periplasmic binding protein-like II"/>
    <property type="match status" value="1"/>
</dbReference>
<dbReference type="Pfam" id="PF03466">
    <property type="entry name" value="LysR_substrate"/>
    <property type="match status" value="1"/>
</dbReference>
<comment type="caution">
    <text evidence="6">The sequence shown here is derived from an EMBL/GenBank/DDBJ whole genome shotgun (WGS) entry which is preliminary data.</text>
</comment>
<dbReference type="PANTHER" id="PTHR30118:SF15">
    <property type="entry name" value="TRANSCRIPTIONAL REGULATORY PROTEIN"/>
    <property type="match status" value="1"/>
</dbReference>
<dbReference type="InterPro" id="IPR005119">
    <property type="entry name" value="LysR_subst-bd"/>
</dbReference>
<dbReference type="AlphaFoldDB" id="A0A2W1JMH8"/>
<dbReference type="Gene3D" id="1.10.10.10">
    <property type="entry name" value="Winged helix-like DNA-binding domain superfamily/Winged helix DNA-binding domain"/>
    <property type="match status" value="1"/>
</dbReference>
<dbReference type="InterPro" id="IPR036388">
    <property type="entry name" value="WH-like_DNA-bd_sf"/>
</dbReference>
<keyword evidence="7" id="KW-1185">Reference proteome</keyword>
<sequence length="316" mass="35669">MININVMTKKHDAMNPPLKIEIDLNLLVVFDAVMAELNVTRAAEKLSTTQPAVSKALNRLRRAFKDDLFIKVPSGVKPTPKAIAIWTPIRNGLADIRQVTQPTLFDPATSTLTFTIALNDYMASLFALPLVQQLSQEAPGINLRFVPSMNIDAPALLEQSEIDLAMGALFASKPRLQSQTLFTDHYVCAMRKQHPLTKRKLTLDQFVRADHLLITLTGEATGFIDRILREKGLQRRIMLTVNQFSLAPAILANSDLIAAINYRSVQHSHFAKALHLTELPLDHDPIHVRMMWHDRKQRDTAHEWLRSLIVELCTHL</sequence>
<dbReference type="Proteomes" id="UP000248857">
    <property type="component" value="Unassembled WGS sequence"/>
</dbReference>
<dbReference type="InterPro" id="IPR050389">
    <property type="entry name" value="LysR-type_TF"/>
</dbReference>
<evidence type="ECO:0000256" key="1">
    <source>
        <dbReference type="ARBA" id="ARBA00009437"/>
    </source>
</evidence>
<keyword evidence="3" id="KW-0238">DNA-binding</keyword>
<dbReference type="CDD" id="cd08417">
    <property type="entry name" value="PBP2_Nitroaromatics_like"/>
    <property type="match status" value="1"/>
</dbReference>
<reference evidence="6 7" key="1">
    <citation type="journal article" date="2018" name="Sci. Rep.">
        <title>A novel species of the marine cyanobacterium Acaryochloris with a unique pigment content and lifestyle.</title>
        <authorList>
            <person name="Partensky F."/>
            <person name="Six C."/>
            <person name="Ratin M."/>
            <person name="Garczarek L."/>
            <person name="Vaulot D."/>
            <person name="Probert I."/>
            <person name="Calteau A."/>
            <person name="Gourvil P."/>
            <person name="Marie D."/>
            <person name="Grebert T."/>
            <person name="Bouchier C."/>
            <person name="Le Panse S."/>
            <person name="Gachenot M."/>
            <person name="Rodriguez F."/>
            <person name="Garrido J.L."/>
        </authorList>
    </citation>
    <scope>NUCLEOTIDE SEQUENCE [LARGE SCALE GENOMIC DNA]</scope>
    <source>
        <strain evidence="6 7">RCC1774</strain>
    </source>
</reference>
<dbReference type="PANTHER" id="PTHR30118">
    <property type="entry name" value="HTH-TYPE TRANSCRIPTIONAL REGULATOR LEUO-RELATED"/>
    <property type="match status" value="1"/>
</dbReference>
<dbReference type="GO" id="GO:0003677">
    <property type="term" value="F:DNA binding"/>
    <property type="evidence" value="ECO:0007669"/>
    <property type="project" value="UniProtKB-KW"/>
</dbReference>
<dbReference type="GO" id="GO:0003700">
    <property type="term" value="F:DNA-binding transcription factor activity"/>
    <property type="evidence" value="ECO:0007669"/>
    <property type="project" value="InterPro"/>
</dbReference>
<accession>A0A2W1JMH8</accession>
<dbReference type="SUPFAM" id="SSF46785">
    <property type="entry name" value="Winged helix' DNA-binding domain"/>
    <property type="match status" value="1"/>
</dbReference>
<gene>
    <name evidence="6" type="primary">nodD2_2</name>
    <name evidence="6" type="ORF">C1752_12052</name>
</gene>
<name>A0A2W1JMH8_9CYAN</name>
<organism evidence="6 7">
    <name type="scientific">Acaryochloris thomasi RCC1774</name>
    <dbReference type="NCBI Taxonomy" id="1764569"/>
    <lineage>
        <taxon>Bacteria</taxon>
        <taxon>Bacillati</taxon>
        <taxon>Cyanobacteriota</taxon>
        <taxon>Cyanophyceae</taxon>
        <taxon>Acaryochloridales</taxon>
        <taxon>Acaryochloridaceae</taxon>
        <taxon>Acaryochloris</taxon>
        <taxon>Acaryochloris thomasi</taxon>
    </lineage>
</organism>
<dbReference type="InterPro" id="IPR036390">
    <property type="entry name" value="WH_DNA-bd_sf"/>
</dbReference>
<evidence type="ECO:0000313" key="6">
    <source>
        <dbReference type="EMBL" id="PZD70481.1"/>
    </source>
</evidence>
<keyword evidence="2" id="KW-0805">Transcription regulation</keyword>